<organism evidence="3 4">
    <name type="scientific">Diploptera punctata</name>
    <name type="common">Pacific beetle cockroach</name>
    <dbReference type="NCBI Taxonomy" id="6984"/>
    <lineage>
        <taxon>Eukaryota</taxon>
        <taxon>Metazoa</taxon>
        <taxon>Ecdysozoa</taxon>
        <taxon>Arthropoda</taxon>
        <taxon>Hexapoda</taxon>
        <taxon>Insecta</taxon>
        <taxon>Pterygota</taxon>
        <taxon>Neoptera</taxon>
        <taxon>Polyneoptera</taxon>
        <taxon>Dictyoptera</taxon>
        <taxon>Blattodea</taxon>
        <taxon>Blaberoidea</taxon>
        <taxon>Blaberidae</taxon>
        <taxon>Diplopterinae</taxon>
        <taxon>Diploptera</taxon>
    </lineage>
</organism>
<feature type="chain" id="PRO_5042021915" evidence="2">
    <location>
        <begin position="17"/>
        <end position="284"/>
    </location>
</feature>
<name>A0AAD8ESJ2_DIPPU</name>
<dbReference type="EMBL" id="JASPKZ010000029">
    <property type="protein sequence ID" value="KAJ9601228.1"/>
    <property type="molecule type" value="Genomic_DNA"/>
</dbReference>
<dbReference type="AlphaFoldDB" id="A0AAD8ESJ2"/>
<reference evidence="3" key="2">
    <citation type="submission" date="2023-05" db="EMBL/GenBank/DDBJ databases">
        <authorList>
            <person name="Fouks B."/>
        </authorList>
    </citation>
    <scope>NUCLEOTIDE SEQUENCE</scope>
    <source>
        <strain evidence="3">Stay&amp;Tobe</strain>
        <tissue evidence="3">Testes</tissue>
    </source>
</reference>
<accession>A0AAD8ESJ2</accession>
<reference evidence="3" key="1">
    <citation type="journal article" date="2023" name="IScience">
        <title>Live-bearing cockroach genome reveals convergent evolutionary mechanisms linked to viviparity in insects and beyond.</title>
        <authorList>
            <person name="Fouks B."/>
            <person name="Harrison M.C."/>
            <person name="Mikhailova A.A."/>
            <person name="Marchal E."/>
            <person name="English S."/>
            <person name="Carruthers M."/>
            <person name="Jennings E.C."/>
            <person name="Chiamaka E.L."/>
            <person name="Frigard R.A."/>
            <person name="Pippel M."/>
            <person name="Attardo G.M."/>
            <person name="Benoit J.B."/>
            <person name="Bornberg-Bauer E."/>
            <person name="Tobe S.S."/>
        </authorList>
    </citation>
    <scope>NUCLEOTIDE SEQUENCE</scope>
    <source>
        <strain evidence="3">Stay&amp;Tobe</strain>
    </source>
</reference>
<feature type="compositionally biased region" description="Basic and acidic residues" evidence="1">
    <location>
        <begin position="202"/>
        <end position="235"/>
    </location>
</feature>
<feature type="signal peptide" evidence="2">
    <location>
        <begin position="1"/>
        <end position="16"/>
    </location>
</feature>
<comment type="caution">
    <text evidence="3">The sequence shown here is derived from an EMBL/GenBank/DDBJ whole genome shotgun (WGS) entry which is preliminary data.</text>
</comment>
<evidence type="ECO:0000256" key="2">
    <source>
        <dbReference type="SAM" id="SignalP"/>
    </source>
</evidence>
<keyword evidence="4" id="KW-1185">Reference proteome</keyword>
<gene>
    <name evidence="3" type="ORF">L9F63_000608</name>
</gene>
<evidence type="ECO:0000313" key="3">
    <source>
        <dbReference type="EMBL" id="KAJ9601228.1"/>
    </source>
</evidence>
<keyword evidence="2" id="KW-0732">Signal</keyword>
<protein>
    <submittedName>
        <fullName evidence="3">Uncharacterized protein</fullName>
    </submittedName>
</protein>
<feature type="region of interest" description="Disordered" evidence="1">
    <location>
        <begin position="71"/>
        <end position="250"/>
    </location>
</feature>
<dbReference type="Proteomes" id="UP001233999">
    <property type="component" value="Unassembled WGS sequence"/>
</dbReference>
<sequence length="284" mass="32339">MKFPLAILVIVSTAFAAPPVFVLQPVIISGDMQVPGNPQLLLAAAPEGQVLLIAGKIEPNKDNGEYVEKYENYDEGSKNEGMEDYNEKTEENNEKVEDYNEKTEDYNEKSEEYNEKEDYNEKKEDQNEKTEEYNEKNEEYTEKTENYDEKFQETTEVTEGYNEKYEEHDTTPSVDYVEKEDDTLQYETKDYEENGVEGSGGKAEDGNSENREGKSSDKRETPESEENTKQLREEIVLGSQNKGEVTSTPGVVKLAPPLKETEEVQLAPVVYHVSPKELPSVPKQ</sequence>
<feature type="compositionally biased region" description="Polar residues" evidence="1">
    <location>
        <begin position="238"/>
        <end position="249"/>
    </location>
</feature>
<feature type="compositionally biased region" description="Basic and acidic residues" evidence="1">
    <location>
        <begin position="71"/>
        <end position="153"/>
    </location>
</feature>
<evidence type="ECO:0000256" key="1">
    <source>
        <dbReference type="SAM" id="MobiDB-lite"/>
    </source>
</evidence>
<evidence type="ECO:0000313" key="4">
    <source>
        <dbReference type="Proteomes" id="UP001233999"/>
    </source>
</evidence>
<feature type="compositionally biased region" description="Basic and acidic residues" evidence="1">
    <location>
        <begin position="161"/>
        <end position="170"/>
    </location>
</feature>
<proteinExistence type="predicted"/>